<dbReference type="STRING" id="152268.A6K24_14995"/>
<reference evidence="2" key="1">
    <citation type="submission" date="2016-04" db="EMBL/GenBank/DDBJ databases">
        <authorList>
            <person name="Lyu Z."/>
            <person name="Lyu W."/>
        </authorList>
    </citation>
    <scope>NUCLEOTIDE SEQUENCE [LARGE SCALE GENOMIC DNA]</scope>
    <source>
        <strain evidence="2">C44</strain>
    </source>
</reference>
<dbReference type="AlphaFoldDB" id="A0A179T4E2"/>
<dbReference type="InterPro" id="IPR022551">
    <property type="entry name" value="BrxC"/>
</dbReference>
<dbReference type="InterPro" id="IPR036249">
    <property type="entry name" value="Thioredoxin-like_sf"/>
</dbReference>
<dbReference type="NCBIfam" id="TIGR04019">
    <property type="entry name" value="B_thiol_YtxJ"/>
    <property type="match status" value="1"/>
</dbReference>
<organism evidence="1 2">
    <name type="scientific">Metabacillus litoralis</name>
    <dbReference type="NCBI Taxonomy" id="152268"/>
    <lineage>
        <taxon>Bacteria</taxon>
        <taxon>Bacillati</taxon>
        <taxon>Bacillota</taxon>
        <taxon>Bacilli</taxon>
        <taxon>Bacillales</taxon>
        <taxon>Bacillaceae</taxon>
        <taxon>Metabacillus</taxon>
    </lineage>
</organism>
<evidence type="ECO:0000313" key="1">
    <source>
        <dbReference type="EMBL" id="OAS88847.1"/>
    </source>
</evidence>
<dbReference type="EMBL" id="LWSG01000002">
    <property type="protein sequence ID" value="OAS88847.1"/>
    <property type="molecule type" value="Genomic_DNA"/>
</dbReference>
<dbReference type="Gene3D" id="3.40.30.10">
    <property type="entry name" value="Glutaredoxin"/>
    <property type="match status" value="1"/>
</dbReference>
<dbReference type="SUPFAM" id="SSF52833">
    <property type="entry name" value="Thioredoxin-like"/>
    <property type="match status" value="1"/>
</dbReference>
<protein>
    <submittedName>
        <fullName evidence="1">Thioredoxin</fullName>
    </submittedName>
</protein>
<dbReference type="Pfam" id="PF11009">
    <property type="entry name" value="BrxC"/>
    <property type="match status" value="1"/>
</dbReference>
<accession>A0A179T4E2</accession>
<comment type="caution">
    <text evidence="1">The sequence shown here is derived from an EMBL/GenBank/DDBJ whole genome shotgun (WGS) entry which is preliminary data.</text>
</comment>
<dbReference type="Proteomes" id="UP000078534">
    <property type="component" value="Unassembled WGS sequence"/>
</dbReference>
<gene>
    <name evidence="1" type="ORF">A6K24_14995</name>
</gene>
<evidence type="ECO:0000313" key="2">
    <source>
        <dbReference type="Proteomes" id="UP000078534"/>
    </source>
</evidence>
<keyword evidence="2" id="KW-1185">Reference proteome</keyword>
<dbReference type="OrthoDB" id="677051at2"/>
<name>A0A179T4E2_9BACI</name>
<sequence length="112" mass="13181">MKKVSKQLIDTVEQFEDLFNKHEEFLFVKNSLTCPISQAAFEEYQEFVEKHQDYPSYHLHVQDSRSLSNYIAETFAIKHESPQALLFKGKDVVWNASHWKITYDALKKEVLG</sequence>
<proteinExistence type="predicted"/>